<organism evidence="2 3">
    <name type="scientific">Vespula maculifrons</name>
    <name type="common">Eastern yellow jacket</name>
    <name type="synonym">Wasp</name>
    <dbReference type="NCBI Taxonomy" id="7453"/>
    <lineage>
        <taxon>Eukaryota</taxon>
        <taxon>Metazoa</taxon>
        <taxon>Ecdysozoa</taxon>
        <taxon>Arthropoda</taxon>
        <taxon>Hexapoda</taxon>
        <taxon>Insecta</taxon>
        <taxon>Pterygota</taxon>
        <taxon>Neoptera</taxon>
        <taxon>Endopterygota</taxon>
        <taxon>Hymenoptera</taxon>
        <taxon>Apocrita</taxon>
        <taxon>Aculeata</taxon>
        <taxon>Vespoidea</taxon>
        <taxon>Vespidae</taxon>
        <taxon>Vespinae</taxon>
        <taxon>Vespula</taxon>
    </lineage>
</organism>
<keyword evidence="3" id="KW-1185">Reference proteome</keyword>
<feature type="region of interest" description="Disordered" evidence="1">
    <location>
        <begin position="104"/>
        <end position="146"/>
    </location>
</feature>
<gene>
    <name evidence="2" type="ORF">V1477_003633</name>
</gene>
<reference evidence="2 3" key="1">
    <citation type="journal article" date="2024" name="Ann. Entomol. Soc. Am.">
        <title>Genomic analyses of the southern and eastern yellowjacket wasps (Hymenoptera: Vespidae) reveal evolutionary signatures of social life.</title>
        <authorList>
            <person name="Catto M.A."/>
            <person name="Caine P.B."/>
            <person name="Orr S.E."/>
            <person name="Hunt B.G."/>
            <person name="Goodisman M.A.D."/>
        </authorList>
    </citation>
    <scope>NUCLEOTIDE SEQUENCE [LARGE SCALE GENOMIC DNA]</scope>
    <source>
        <strain evidence="2">232</strain>
        <tissue evidence="2">Head and thorax</tissue>
    </source>
</reference>
<evidence type="ECO:0000256" key="1">
    <source>
        <dbReference type="SAM" id="MobiDB-lite"/>
    </source>
</evidence>
<protein>
    <submittedName>
        <fullName evidence="2">Protein dead ringer</fullName>
    </submittedName>
</protein>
<dbReference type="Proteomes" id="UP001607303">
    <property type="component" value="Unassembled WGS sequence"/>
</dbReference>
<dbReference type="EMBL" id="JAYRBN010000033">
    <property type="protein sequence ID" value="KAL2748084.1"/>
    <property type="molecule type" value="Genomic_DNA"/>
</dbReference>
<evidence type="ECO:0000313" key="3">
    <source>
        <dbReference type="Proteomes" id="UP001607303"/>
    </source>
</evidence>
<sequence length="173" mass="20604">VEQNFLDQFKIRLFLLFLSQIIQANSTFKFLNRLEKEKRNRKEGFKAYHFYKYTSKRKLLNTYLYEINDDPKRKEFLDDLFSYMQKRVMPRILVFSRRVSERLGTRHSNSNSSSNSSSSSSKVFESENQRGVPPPLAPHTPDNSTLTERITPWHTIHSGELLKEFFEENQLFL</sequence>
<dbReference type="AlphaFoldDB" id="A0ABD2CTI3"/>
<feature type="compositionally biased region" description="Low complexity" evidence="1">
    <location>
        <begin position="108"/>
        <end position="121"/>
    </location>
</feature>
<comment type="caution">
    <text evidence="2">The sequence shown here is derived from an EMBL/GenBank/DDBJ whole genome shotgun (WGS) entry which is preliminary data.</text>
</comment>
<proteinExistence type="predicted"/>
<evidence type="ECO:0000313" key="2">
    <source>
        <dbReference type="EMBL" id="KAL2748084.1"/>
    </source>
</evidence>
<feature type="non-terminal residue" evidence="2">
    <location>
        <position position="1"/>
    </location>
</feature>
<accession>A0ABD2CTI3</accession>
<name>A0ABD2CTI3_VESMC</name>